<accession>A0ABR8KDY9</accession>
<reference evidence="1 2" key="1">
    <citation type="journal article" date="2020" name="ISME J.">
        <title>Comparative genomics reveals insights into cyanobacterial evolution and habitat adaptation.</title>
        <authorList>
            <person name="Chen M.Y."/>
            <person name="Teng W.K."/>
            <person name="Zhao L."/>
            <person name="Hu C.X."/>
            <person name="Zhou Y.K."/>
            <person name="Han B.P."/>
            <person name="Song L.R."/>
            <person name="Shu W.S."/>
        </authorList>
    </citation>
    <scope>NUCLEOTIDE SEQUENCE [LARGE SCALE GENOMIC DNA]</scope>
    <source>
        <strain evidence="1 2">FACHB-159</strain>
    </source>
</reference>
<keyword evidence="2" id="KW-1185">Reference proteome</keyword>
<sequence>MLTKVLALLNKVLGLLNKVLGLLTKVLALLTKALGLLTKVLGLLTNDRTYCLLAQNFSIAPIESSKILSWRCLKISKICFKKAAGSPDEAIL</sequence>
<name>A0ABR8KDY9_9NOSO</name>
<comment type="caution">
    <text evidence="1">The sequence shown here is derived from an EMBL/GenBank/DDBJ whole genome shotgun (WGS) entry which is preliminary data.</text>
</comment>
<dbReference type="Proteomes" id="UP000637383">
    <property type="component" value="Unassembled WGS sequence"/>
</dbReference>
<organism evidence="1 2">
    <name type="scientific">Nostoc paludosum FACHB-159</name>
    <dbReference type="NCBI Taxonomy" id="2692908"/>
    <lineage>
        <taxon>Bacteria</taxon>
        <taxon>Bacillati</taxon>
        <taxon>Cyanobacteriota</taxon>
        <taxon>Cyanophyceae</taxon>
        <taxon>Nostocales</taxon>
        <taxon>Nostocaceae</taxon>
        <taxon>Nostoc</taxon>
    </lineage>
</organism>
<proteinExistence type="predicted"/>
<gene>
    <name evidence="1" type="ORF">H6H03_24650</name>
</gene>
<dbReference type="EMBL" id="JACJTU010000026">
    <property type="protein sequence ID" value="MBD2737036.1"/>
    <property type="molecule type" value="Genomic_DNA"/>
</dbReference>
<evidence type="ECO:0000313" key="1">
    <source>
        <dbReference type="EMBL" id="MBD2737036.1"/>
    </source>
</evidence>
<evidence type="ECO:0000313" key="2">
    <source>
        <dbReference type="Proteomes" id="UP000637383"/>
    </source>
</evidence>
<protein>
    <submittedName>
        <fullName evidence="1">Uncharacterized protein</fullName>
    </submittedName>
</protein>